<keyword evidence="12 17" id="KW-1133">Transmembrane helix</keyword>
<evidence type="ECO:0000256" key="7">
    <source>
        <dbReference type="ARBA" id="ARBA00022660"/>
    </source>
</evidence>
<organism evidence="18 19">
    <name type="scientific">Strongyloides venezuelensis</name>
    <name type="common">Threadworm</name>
    <dbReference type="NCBI Taxonomy" id="75913"/>
    <lineage>
        <taxon>Eukaryota</taxon>
        <taxon>Metazoa</taxon>
        <taxon>Ecdysozoa</taxon>
        <taxon>Nematoda</taxon>
        <taxon>Chromadorea</taxon>
        <taxon>Rhabditida</taxon>
        <taxon>Tylenchina</taxon>
        <taxon>Panagrolaimomorpha</taxon>
        <taxon>Strongyloidoidea</taxon>
        <taxon>Strongyloididae</taxon>
        <taxon>Strongyloides</taxon>
    </lineage>
</organism>
<keyword evidence="13" id="KW-0496">Mitochondrion</keyword>
<dbReference type="AlphaFoldDB" id="A0A0K0F8Z3"/>
<keyword evidence="7" id="KW-0679">Respiratory chain</keyword>
<dbReference type="Pfam" id="PF09781">
    <property type="entry name" value="NDUF_B5"/>
    <property type="match status" value="1"/>
</dbReference>
<evidence type="ECO:0000313" key="19">
    <source>
        <dbReference type="WBParaSite" id="SVE_0529400.1"/>
    </source>
</evidence>
<feature type="transmembrane region" description="Helical" evidence="17">
    <location>
        <begin position="103"/>
        <end position="124"/>
    </location>
</feature>
<comment type="subunit">
    <text evidence="4">Complex I is composed of 45 different subunits.</text>
</comment>
<evidence type="ECO:0000256" key="4">
    <source>
        <dbReference type="ARBA" id="ARBA00011533"/>
    </source>
</evidence>
<comment type="function">
    <text evidence="1">Accessory subunit of the mitochondrial membrane respiratory chain NADH dehydrogenase (Complex I), that is believed not to be involved in catalysis. Complex I functions in the transfer of electrons from NADH to the respiratory chain. The immediate electron acceptor for the enzyme is believed to be ubiquinone.</text>
</comment>
<evidence type="ECO:0000256" key="2">
    <source>
        <dbReference type="ARBA" id="ARBA00004434"/>
    </source>
</evidence>
<sequence>MKKCKVQNTRQFHYCECKRMTILECSTTFEELEATLVRSCSFRRVSVMAVLSKVSLNALPLLRKHLALVRTNGIQTSSIRFSHAHLFLRRPGELVINRIKDAIHFYFIGIGALPFFLIVAYNHIKYGNCELRDIPEGEVPHYWQYERTPLRQWWAKYFGISDMEHHERNLAYYERNQTLALWRRLQERVRHLEGERFDYKAWTYQPVSSKWIDYARWQAVRQHNQYEQHGRYAV</sequence>
<dbReference type="WBParaSite" id="SVE_0529400.1">
    <property type="protein sequence ID" value="SVE_0529400.1"/>
    <property type="gene ID" value="SVE_0529400"/>
</dbReference>
<keyword evidence="14 17" id="KW-0472">Membrane</keyword>
<evidence type="ECO:0000256" key="5">
    <source>
        <dbReference type="ARBA" id="ARBA00015175"/>
    </source>
</evidence>
<comment type="subcellular location">
    <subcellularLocation>
        <location evidence="2">Mitochondrion inner membrane</location>
        <topology evidence="2">Single-pass membrane protein</topology>
    </subcellularLocation>
</comment>
<evidence type="ECO:0000256" key="11">
    <source>
        <dbReference type="ARBA" id="ARBA00022982"/>
    </source>
</evidence>
<reference evidence="18" key="1">
    <citation type="submission" date="2014-07" db="EMBL/GenBank/DDBJ databases">
        <authorList>
            <person name="Martin A.A"/>
            <person name="De Silva N."/>
        </authorList>
    </citation>
    <scope>NUCLEOTIDE SEQUENCE</scope>
</reference>
<evidence type="ECO:0000256" key="10">
    <source>
        <dbReference type="ARBA" id="ARBA00022946"/>
    </source>
</evidence>
<reference evidence="19" key="2">
    <citation type="submission" date="2015-08" db="UniProtKB">
        <authorList>
            <consortium name="WormBaseParasite"/>
        </authorList>
    </citation>
    <scope>IDENTIFICATION</scope>
</reference>
<dbReference type="PANTHER" id="PTHR13178:SF0">
    <property type="entry name" value="NADH DEHYDROGENASE [UBIQUINONE] 1 BETA SUBCOMPLEX SUBUNIT 5, MITOCHONDRIAL"/>
    <property type="match status" value="1"/>
</dbReference>
<dbReference type="PANTHER" id="PTHR13178">
    <property type="entry name" value="NADH-UBIQUINONE OXIDOREDUCTASE SGDH SUBUNIT"/>
    <property type="match status" value="1"/>
</dbReference>
<evidence type="ECO:0000256" key="16">
    <source>
        <dbReference type="ARBA" id="ARBA00032550"/>
    </source>
</evidence>
<protein>
    <recommendedName>
        <fullName evidence="5">NADH dehydrogenase [ubiquinone] 1 beta subcomplex subunit 5, mitochondrial</fullName>
    </recommendedName>
    <alternativeName>
        <fullName evidence="16">Complex I-SGDH</fullName>
    </alternativeName>
    <alternativeName>
        <fullName evidence="15">NADH-ubiquinone oxidoreductase SGDH subunit</fullName>
    </alternativeName>
</protein>
<dbReference type="Proteomes" id="UP000035680">
    <property type="component" value="Unassembled WGS sequence"/>
</dbReference>
<dbReference type="GO" id="GO:0005743">
    <property type="term" value="C:mitochondrial inner membrane"/>
    <property type="evidence" value="ECO:0007669"/>
    <property type="project" value="UniProtKB-SubCell"/>
</dbReference>
<dbReference type="InterPro" id="IPR019173">
    <property type="entry name" value="NADH_UbQ_OxRdtase_B5_su"/>
</dbReference>
<keyword evidence="8 17" id="KW-0812">Transmembrane</keyword>
<dbReference type="STRING" id="75913.A0A0K0F8Z3"/>
<keyword evidence="11" id="KW-0249">Electron transport</keyword>
<evidence type="ECO:0000256" key="8">
    <source>
        <dbReference type="ARBA" id="ARBA00022692"/>
    </source>
</evidence>
<evidence type="ECO:0000256" key="17">
    <source>
        <dbReference type="SAM" id="Phobius"/>
    </source>
</evidence>
<keyword evidence="6" id="KW-0813">Transport</keyword>
<evidence type="ECO:0000256" key="6">
    <source>
        <dbReference type="ARBA" id="ARBA00022448"/>
    </source>
</evidence>
<keyword evidence="10" id="KW-0809">Transit peptide</keyword>
<keyword evidence="9" id="KW-0999">Mitochondrion inner membrane</keyword>
<accession>A0A0K0F8Z3</accession>
<comment type="similarity">
    <text evidence="3">Belongs to the complex I NDUFB5 subunit family.</text>
</comment>
<proteinExistence type="inferred from homology"/>
<evidence type="ECO:0000256" key="3">
    <source>
        <dbReference type="ARBA" id="ARBA00007152"/>
    </source>
</evidence>
<evidence type="ECO:0000256" key="9">
    <source>
        <dbReference type="ARBA" id="ARBA00022792"/>
    </source>
</evidence>
<evidence type="ECO:0000256" key="14">
    <source>
        <dbReference type="ARBA" id="ARBA00023136"/>
    </source>
</evidence>
<keyword evidence="18" id="KW-1185">Reference proteome</keyword>
<evidence type="ECO:0000256" key="12">
    <source>
        <dbReference type="ARBA" id="ARBA00022989"/>
    </source>
</evidence>
<evidence type="ECO:0000313" key="18">
    <source>
        <dbReference type="Proteomes" id="UP000035680"/>
    </source>
</evidence>
<evidence type="ECO:0000256" key="15">
    <source>
        <dbReference type="ARBA" id="ARBA00032395"/>
    </source>
</evidence>
<name>A0A0K0F8Z3_STRVS</name>
<evidence type="ECO:0000256" key="1">
    <source>
        <dbReference type="ARBA" id="ARBA00003195"/>
    </source>
</evidence>
<evidence type="ECO:0000256" key="13">
    <source>
        <dbReference type="ARBA" id="ARBA00023128"/>
    </source>
</evidence>